<evidence type="ECO:0000313" key="4">
    <source>
        <dbReference type="Proteomes" id="UP000028073"/>
    </source>
</evidence>
<dbReference type="AlphaFoldDB" id="A0A081NLV6"/>
<sequence length="70" mass="8082">MLNVNNTLIIAVLSLVIVAVVSFPELLLIILPVAAFFSLQQWFEHNTQKPARIKAEVHPQQKREQPHERR</sequence>
<accession>A0A081NLV6</accession>
<keyword evidence="4" id="KW-1185">Reference proteome</keyword>
<feature type="transmembrane region" description="Helical" evidence="2">
    <location>
        <begin position="6"/>
        <end position="39"/>
    </location>
</feature>
<dbReference type="STRING" id="1137799.GZ78_05635"/>
<proteinExistence type="predicted"/>
<organism evidence="3 4">
    <name type="scientific">Endozoicomonas numazuensis</name>
    <dbReference type="NCBI Taxonomy" id="1137799"/>
    <lineage>
        <taxon>Bacteria</taxon>
        <taxon>Pseudomonadati</taxon>
        <taxon>Pseudomonadota</taxon>
        <taxon>Gammaproteobacteria</taxon>
        <taxon>Oceanospirillales</taxon>
        <taxon>Endozoicomonadaceae</taxon>
        <taxon>Endozoicomonas</taxon>
    </lineage>
</organism>
<evidence type="ECO:0000256" key="1">
    <source>
        <dbReference type="SAM" id="MobiDB-lite"/>
    </source>
</evidence>
<feature type="compositionally biased region" description="Basic and acidic residues" evidence="1">
    <location>
        <begin position="53"/>
        <end position="70"/>
    </location>
</feature>
<dbReference type="Proteomes" id="UP000028073">
    <property type="component" value="Unassembled WGS sequence"/>
</dbReference>
<comment type="caution">
    <text evidence="3">The sequence shown here is derived from an EMBL/GenBank/DDBJ whole genome shotgun (WGS) entry which is preliminary data.</text>
</comment>
<keyword evidence="2" id="KW-0472">Membrane</keyword>
<keyword evidence="2" id="KW-1133">Transmembrane helix</keyword>
<dbReference type="RefSeq" id="WP_034833280.1">
    <property type="nucleotide sequence ID" value="NZ_JOKH01000001.1"/>
</dbReference>
<dbReference type="OrthoDB" id="9961994at2"/>
<feature type="region of interest" description="Disordered" evidence="1">
    <location>
        <begin position="51"/>
        <end position="70"/>
    </location>
</feature>
<evidence type="ECO:0000313" key="3">
    <source>
        <dbReference type="EMBL" id="KEQ19429.1"/>
    </source>
</evidence>
<gene>
    <name evidence="3" type="ORF">GZ78_05635</name>
</gene>
<reference evidence="3 4" key="1">
    <citation type="submission" date="2014-06" db="EMBL/GenBank/DDBJ databases">
        <title>Whole Genome Sequences of Three Symbiotic Endozoicomonas Bacteria.</title>
        <authorList>
            <person name="Neave M.J."/>
            <person name="Apprill A."/>
            <person name="Voolstra C.R."/>
        </authorList>
    </citation>
    <scope>NUCLEOTIDE SEQUENCE [LARGE SCALE GENOMIC DNA]</scope>
    <source>
        <strain evidence="3 4">DSM 25634</strain>
    </source>
</reference>
<evidence type="ECO:0000256" key="2">
    <source>
        <dbReference type="SAM" id="Phobius"/>
    </source>
</evidence>
<keyword evidence="2" id="KW-0812">Transmembrane</keyword>
<dbReference type="EMBL" id="JOKH01000001">
    <property type="protein sequence ID" value="KEQ19429.1"/>
    <property type="molecule type" value="Genomic_DNA"/>
</dbReference>
<protein>
    <submittedName>
        <fullName evidence="3">Uncharacterized protein</fullName>
    </submittedName>
</protein>
<name>A0A081NLV6_9GAMM</name>